<keyword evidence="11 20" id="KW-1133">Transmembrane helix</keyword>
<dbReference type="Pfam" id="PF00069">
    <property type="entry name" value="Pkinase"/>
    <property type="match status" value="1"/>
</dbReference>
<evidence type="ECO:0000256" key="11">
    <source>
        <dbReference type="ARBA" id="ARBA00022989"/>
    </source>
</evidence>
<dbReference type="SUPFAM" id="SSF56112">
    <property type="entry name" value="Protein kinase-like (PK-like)"/>
    <property type="match status" value="1"/>
</dbReference>
<evidence type="ECO:0000256" key="2">
    <source>
        <dbReference type="ARBA" id="ARBA00012513"/>
    </source>
</evidence>
<evidence type="ECO:0000256" key="14">
    <source>
        <dbReference type="ARBA" id="ARBA00023170"/>
    </source>
</evidence>
<dbReference type="Pfam" id="PF08276">
    <property type="entry name" value="PAN_2"/>
    <property type="match status" value="1"/>
</dbReference>
<keyword evidence="7" id="KW-0732">Signal</keyword>
<dbReference type="EnsemblPlants" id="AUR62021882-RA">
    <property type="protein sequence ID" value="AUR62021882-RA:cds"/>
    <property type="gene ID" value="AUR62021882"/>
</dbReference>
<dbReference type="FunFam" id="3.30.200.20:FF:000059">
    <property type="entry name" value="S-receptor-like serine/threonine-protein kinase"/>
    <property type="match status" value="1"/>
</dbReference>
<keyword evidence="14" id="KW-0675">Receptor</keyword>
<comment type="catalytic activity">
    <reaction evidence="17">
        <text>L-seryl-[protein] + ATP = O-phospho-L-seryl-[protein] + ADP + H(+)</text>
        <dbReference type="Rhea" id="RHEA:17989"/>
        <dbReference type="Rhea" id="RHEA-COMP:9863"/>
        <dbReference type="Rhea" id="RHEA-COMP:11604"/>
        <dbReference type="ChEBI" id="CHEBI:15378"/>
        <dbReference type="ChEBI" id="CHEBI:29999"/>
        <dbReference type="ChEBI" id="CHEBI:30616"/>
        <dbReference type="ChEBI" id="CHEBI:83421"/>
        <dbReference type="ChEBI" id="CHEBI:456216"/>
        <dbReference type="EC" id="2.7.11.1"/>
    </reaction>
</comment>
<evidence type="ECO:0000256" key="12">
    <source>
        <dbReference type="ARBA" id="ARBA00023136"/>
    </source>
</evidence>
<keyword evidence="15" id="KW-0325">Glycoprotein</keyword>
<dbReference type="InterPro" id="IPR000858">
    <property type="entry name" value="S_locus_glycoprot_dom"/>
</dbReference>
<evidence type="ECO:0000256" key="5">
    <source>
        <dbReference type="ARBA" id="ARBA00022679"/>
    </source>
</evidence>
<dbReference type="Gramene" id="AUR62021882-RA">
    <property type="protein sequence ID" value="AUR62021882-RA:cds"/>
    <property type="gene ID" value="AUR62021882"/>
</dbReference>
<organism evidence="24 25">
    <name type="scientific">Chenopodium quinoa</name>
    <name type="common">Quinoa</name>
    <dbReference type="NCBI Taxonomy" id="63459"/>
    <lineage>
        <taxon>Eukaryota</taxon>
        <taxon>Viridiplantae</taxon>
        <taxon>Streptophyta</taxon>
        <taxon>Embryophyta</taxon>
        <taxon>Tracheophyta</taxon>
        <taxon>Spermatophyta</taxon>
        <taxon>Magnoliopsida</taxon>
        <taxon>eudicotyledons</taxon>
        <taxon>Gunneridae</taxon>
        <taxon>Pentapetalae</taxon>
        <taxon>Caryophyllales</taxon>
        <taxon>Chenopodiaceae</taxon>
        <taxon>Chenopodioideae</taxon>
        <taxon>Atripliceae</taxon>
        <taxon>Chenopodium</taxon>
    </lineage>
</organism>
<dbReference type="GO" id="GO:0004674">
    <property type="term" value="F:protein serine/threonine kinase activity"/>
    <property type="evidence" value="ECO:0007669"/>
    <property type="project" value="UniProtKB-KW"/>
</dbReference>
<dbReference type="FunFam" id="1.10.510.10:FF:000302">
    <property type="entry name" value="Serine/threonine-protein kinase"/>
    <property type="match status" value="1"/>
</dbReference>
<keyword evidence="12 20" id="KW-0472">Membrane</keyword>
<evidence type="ECO:0000259" key="22">
    <source>
        <dbReference type="PROSITE" id="PS50026"/>
    </source>
</evidence>
<dbReference type="OMA" id="KISLACM"/>
<evidence type="ECO:0000256" key="7">
    <source>
        <dbReference type="ARBA" id="ARBA00022729"/>
    </source>
</evidence>
<keyword evidence="3" id="KW-0723">Serine/threonine-protein kinase</keyword>
<evidence type="ECO:0000256" key="1">
    <source>
        <dbReference type="ARBA" id="ARBA00004479"/>
    </source>
</evidence>
<keyword evidence="25" id="KW-1185">Reference proteome</keyword>
<evidence type="ECO:0000256" key="9">
    <source>
        <dbReference type="ARBA" id="ARBA00022777"/>
    </source>
</evidence>
<dbReference type="EC" id="2.7.11.1" evidence="2"/>
<comment type="catalytic activity">
    <reaction evidence="16">
        <text>L-threonyl-[protein] + ATP = O-phospho-L-threonyl-[protein] + ADP + H(+)</text>
        <dbReference type="Rhea" id="RHEA:46608"/>
        <dbReference type="Rhea" id="RHEA-COMP:11060"/>
        <dbReference type="Rhea" id="RHEA-COMP:11605"/>
        <dbReference type="ChEBI" id="CHEBI:15378"/>
        <dbReference type="ChEBI" id="CHEBI:30013"/>
        <dbReference type="ChEBI" id="CHEBI:30616"/>
        <dbReference type="ChEBI" id="CHEBI:61977"/>
        <dbReference type="ChEBI" id="CHEBI:456216"/>
        <dbReference type="EC" id="2.7.11.1"/>
    </reaction>
</comment>
<dbReference type="PROSITE" id="PS00108">
    <property type="entry name" value="PROTEIN_KINASE_ST"/>
    <property type="match status" value="1"/>
</dbReference>
<accession>A0A803M1Q0</accession>
<dbReference type="SMART" id="SM00220">
    <property type="entry name" value="S_TKc"/>
    <property type="match status" value="1"/>
</dbReference>
<evidence type="ECO:0000256" key="16">
    <source>
        <dbReference type="ARBA" id="ARBA00047899"/>
    </source>
</evidence>
<evidence type="ECO:0000256" key="19">
    <source>
        <dbReference type="PROSITE-ProRule" id="PRU10141"/>
    </source>
</evidence>
<comment type="subcellular location">
    <subcellularLocation>
        <location evidence="1">Membrane</location>
        <topology evidence="1">Single-pass type I membrane protein</topology>
    </subcellularLocation>
</comment>
<dbReference type="SMR" id="A0A803M1Q0"/>
<dbReference type="PROSITE" id="PS50948">
    <property type="entry name" value="PAN"/>
    <property type="match status" value="1"/>
</dbReference>
<dbReference type="PROSITE" id="PS50026">
    <property type="entry name" value="EGF_3"/>
    <property type="match status" value="1"/>
</dbReference>
<dbReference type="PANTHER" id="PTHR47974:SF4">
    <property type="entry name" value="RECEPTOR-LIKE SERINE_THREONINE-PROTEIN KINASE"/>
    <property type="match status" value="1"/>
</dbReference>
<evidence type="ECO:0000256" key="10">
    <source>
        <dbReference type="ARBA" id="ARBA00022840"/>
    </source>
</evidence>
<dbReference type="GO" id="GO:0005524">
    <property type="term" value="F:ATP binding"/>
    <property type="evidence" value="ECO:0007669"/>
    <property type="project" value="UniProtKB-UniRule"/>
</dbReference>
<dbReference type="InterPro" id="IPR000742">
    <property type="entry name" value="EGF"/>
</dbReference>
<feature type="transmembrane region" description="Helical" evidence="20">
    <location>
        <begin position="257"/>
        <end position="282"/>
    </location>
</feature>
<feature type="binding site" evidence="19">
    <location>
        <position position="345"/>
    </location>
    <ligand>
        <name>ATP</name>
        <dbReference type="ChEBI" id="CHEBI:30616"/>
    </ligand>
</feature>
<keyword evidence="5" id="KW-0808">Transferase</keyword>
<evidence type="ECO:0000256" key="18">
    <source>
        <dbReference type="PROSITE-ProRule" id="PRU00076"/>
    </source>
</evidence>
<keyword evidence="6 20" id="KW-0812">Transmembrane</keyword>
<keyword evidence="13" id="KW-1015">Disulfide bond</keyword>
<evidence type="ECO:0000259" key="21">
    <source>
        <dbReference type="PROSITE" id="PS50011"/>
    </source>
</evidence>
<evidence type="ECO:0000256" key="3">
    <source>
        <dbReference type="ARBA" id="ARBA00022527"/>
    </source>
</evidence>
<keyword evidence="4 18" id="KW-0245">EGF-like domain</keyword>
<name>A0A803M1Q0_CHEQI</name>
<dbReference type="InterPro" id="IPR017441">
    <property type="entry name" value="Protein_kinase_ATP_BS"/>
</dbReference>
<dbReference type="AlphaFoldDB" id="A0A803M1Q0"/>
<reference evidence="24" key="2">
    <citation type="submission" date="2021-03" db="UniProtKB">
        <authorList>
            <consortium name="EnsemblPlants"/>
        </authorList>
    </citation>
    <scope>IDENTIFICATION</scope>
</reference>
<keyword evidence="8 19" id="KW-0547">Nucleotide-binding</keyword>
<dbReference type="InterPro" id="IPR003609">
    <property type="entry name" value="Pan_app"/>
</dbReference>
<evidence type="ECO:0000256" key="17">
    <source>
        <dbReference type="ARBA" id="ARBA00048679"/>
    </source>
</evidence>
<dbReference type="InterPro" id="IPR000719">
    <property type="entry name" value="Prot_kinase_dom"/>
</dbReference>
<sequence length="615" mass="69294">MVYDGPEFTSIYWPNPDDTIWGNGRTSYYSSRVASFNDIGTFVSSDSLEFRCLDSSLGVKRRLTMDYDGNLRLYSLNNSSGLWVVTWQAIAKQCNVHGLCGRNGICIYTPDPKCACPPYYEPVNSSDWSRGCKPNFERGCNDSQFLKLPHVDYYGFDLNYTRNVTFNDCQQLCLGDCHCRAFKHVIRGDSWSCYTKGDLFNGYNMADDSLYLRIPTRVKVLEVNRIILNVSRLACGDSKVVLLPNSYNDASTRSFKWVYVYSFGGAIGTIEVIILVASWCFFFRKHVISASLEEGYHILTTQFRNFSYDELKRATGKFNQVLGKGGFGAVYKGVLADARVVAVKKLENIVQGEEEFWAEVSLFGRINHMNLARIWGFCSEGKHRLLVYEYVANGSLDNHLFSSSNNSVVLEWEKRFKIALGTAKGLAYLHHECLEWVIHCDVKPGNILLDSDFEPKISDFGLVKLCQRGGHGLSNLSQIRGTKGYMAPEWTTNLPLTAKIDVYSYGVVLLELVKGTRLTSCAVDDSLGEEEVTEFSTFVSLAKTKLQDGEDSWMEDMIDPRLEGKFSKNQAAKLIEIGLSCVDDDRNKRPTMEAVTQVLADCRDETATVDTPSYV</sequence>
<dbReference type="PROSITE" id="PS50011">
    <property type="entry name" value="PROTEIN_KINASE_DOM"/>
    <property type="match status" value="1"/>
</dbReference>
<dbReference type="CDD" id="cd14066">
    <property type="entry name" value="STKc_IRAK"/>
    <property type="match status" value="1"/>
</dbReference>
<comment type="caution">
    <text evidence="18">Lacks conserved residue(s) required for the propagation of feature annotation.</text>
</comment>
<evidence type="ECO:0000256" key="8">
    <source>
        <dbReference type="ARBA" id="ARBA00022741"/>
    </source>
</evidence>
<evidence type="ECO:0000313" key="24">
    <source>
        <dbReference type="EnsemblPlants" id="AUR62021882-RA:cds"/>
    </source>
</evidence>
<dbReference type="Gene3D" id="1.10.510.10">
    <property type="entry name" value="Transferase(Phosphotransferase) domain 1"/>
    <property type="match status" value="1"/>
</dbReference>
<dbReference type="PANTHER" id="PTHR47974">
    <property type="entry name" value="OS07G0415500 PROTEIN"/>
    <property type="match status" value="1"/>
</dbReference>
<dbReference type="PROSITE" id="PS00107">
    <property type="entry name" value="PROTEIN_KINASE_ATP"/>
    <property type="match status" value="1"/>
</dbReference>
<dbReference type="GO" id="GO:0048544">
    <property type="term" value="P:recognition of pollen"/>
    <property type="evidence" value="ECO:0007669"/>
    <property type="project" value="InterPro"/>
</dbReference>
<dbReference type="Proteomes" id="UP000596660">
    <property type="component" value="Unplaced"/>
</dbReference>
<feature type="domain" description="EGF-like" evidence="22">
    <location>
        <begin position="90"/>
        <end position="126"/>
    </location>
</feature>
<dbReference type="Gene3D" id="3.30.200.20">
    <property type="entry name" value="Phosphorylase Kinase, domain 1"/>
    <property type="match status" value="1"/>
</dbReference>
<dbReference type="GO" id="GO:0016020">
    <property type="term" value="C:membrane"/>
    <property type="evidence" value="ECO:0007669"/>
    <property type="project" value="UniProtKB-SubCell"/>
</dbReference>
<feature type="domain" description="Apple" evidence="23">
    <location>
        <begin position="140"/>
        <end position="210"/>
    </location>
</feature>
<dbReference type="Pfam" id="PF00954">
    <property type="entry name" value="S_locus_glycop"/>
    <property type="match status" value="1"/>
</dbReference>
<evidence type="ECO:0000313" key="25">
    <source>
        <dbReference type="Proteomes" id="UP000596660"/>
    </source>
</evidence>
<evidence type="ECO:0000256" key="6">
    <source>
        <dbReference type="ARBA" id="ARBA00022692"/>
    </source>
</evidence>
<proteinExistence type="predicted"/>
<dbReference type="CDD" id="cd01098">
    <property type="entry name" value="PAN_AP_plant"/>
    <property type="match status" value="1"/>
</dbReference>
<evidence type="ECO:0000256" key="20">
    <source>
        <dbReference type="SAM" id="Phobius"/>
    </source>
</evidence>
<keyword evidence="10 19" id="KW-0067">ATP-binding</keyword>
<dbReference type="InterPro" id="IPR008271">
    <property type="entry name" value="Ser/Thr_kinase_AS"/>
</dbReference>
<keyword evidence="9" id="KW-0418">Kinase</keyword>
<evidence type="ECO:0000259" key="23">
    <source>
        <dbReference type="PROSITE" id="PS50948"/>
    </source>
</evidence>
<evidence type="ECO:0000256" key="4">
    <source>
        <dbReference type="ARBA" id="ARBA00022536"/>
    </source>
</evidence>
<protein>
    <recommendedName>
        <fullName evidence="2">non-specific serine/threonine protein kinase</fullName>
        <ecNumber evidence="2">2.7.11.1</ecNumber>
    </recommendedName>
</protein>
<evidence type="ECO:0000256" key="13">
    <source>
        <dbReference type="ARBA" id="ARBA00023157"/>
    </source>
</evidence>
<dbReference type="InterPro" id="IPR011009">
    <property type="entry name" value="Kinase-like_dom_sf"/>
</dbReference>
<reference evidence="24" key="1">
    <citation type="journal article" date="2017" name="Nature">
        <title>The genome of Chenopodium quinoa.</title>
        <authorList>
            <person name="Jarvis D.E."/>
            <person name="Ho Y.S."/>
            <person name="Lightfoot D.J."/>
            <person name="Schmoeckel S.M."/>
            <person name="Li B."/>
            <person name="Borm T.J.A."/>
            <person name="Ohyanagi H."/>
            <person name="Mineta K."/>
            <person name="Michell C.T."/>
            <person name="Saber N."/>
            <person name="Kharbatia N.M."/>
            <person name="Rupper R.R."/>
            <person name="Sharp A.R."/>
            <person name="Dally N."/>
            <person name="Boughton B.A."/>
            <person name="Woo Y.H."/>
            <person name="Gao G."/>
            <person name="Schijlen E.G.W.M."/>
            <person name="Guo X."/>
            <person name="Momin A.A."/>
            <person name="Negrao S."/>
            <person name="Al-Babili S."/>
            <person name="Gehring C."/>
            <person name="Roessner U."/>
            <person name="Jung C."/>
            <person name="Murphy K."/>
            <person name="Arold S.T."/>
            <person name="Gojobori T."/>
            <person name="van der Linden C.G."/>
            <person name="van Loo E.N."/>
            <person name="Jellen E.N."/>
            <person name="Maughan P.J."/>
            <person name="Tester M."/>
        </authorList>
    </citation>
    <scope>NUCLEOTIDE SEQUENCE [LARGE SCALE GENOMIC DNA]</scope>
    <source>
        <strain evidence="24">cv. PI 614886</strain>
    </source>
</reference>
<feature type="domain" description="Protein kinase" evidence="21">
    <location>
        <begin position="316"/>
        <end position="599"/>
    </location>
</feature>
<evidence type="ECO:0000256" key="15">
    <source>
        <dbReference type="ARBA" id="ARBA00023180"/>
    </source>
</evidence>